<dbReference type="Gene3D" id="1.10.3720.10">
    <property type="entry name" value="MetI-like"/>
    <property type="match status" value="1"/>
</dbReference>
<dbReference type="InterPro" id="IPR000515">
    <property type="entry name" value="MetI-like"/>
</dbReference>
<protein>
    <submittedName>
        <fullName evidence="9">ABC transporter permease</fullName>
    </submittedName>
</protein>
<feature type="domain" description="ABC transmembrane type-1" evidence="8">
    <location>
        <begin position="99"/>
        <end position="314"/>
    </location>
</feature>
<feature type="transmembrane region" description="Helical" evidence="7">
    <location>
        <begin position="12"/>
        <end position="31"/>
    </location>
</feature>
<proteinExistence type="inferred from homology"/>
<evidence type="ECO:0000256" key="5">
    <source>
        <dbReference type="ARBA" id="ARBA00022989"/>
    </source>
</evidence>
<dbReference type="GO" id="GO:0005886">
    <property type="term" value="C:plasma membrane"/>
    <property type="evidence" value="ECO:0007669"/>
    <property type="project" value="UniProtKB-SubCell"/>
</dbReference>
<feature type="transmembrane region" description="Helical" evidence="7">
    <location>
        <begin position="183"/>
        <end position="203"/>
    </location>
</feature>
<evidence type="ECO:0000313" key="9">
    <source>
        <dbReference type="EMBL" id="RQD74790.1"/>
    </source>
</evidence>
<feature type="transmembrane region" description="Helical" evidence="7">
    <location>
        <begin position="291"/>
        <end position="317"/>
    </location>
</feature>
<feature type="transmembrane region" description="Helical" evidence="7">
    <location>
        <begin position="249"/>
        <end position="271"/>
    </location>
</feature>
<dbReference type="Pfam" id="PF00528">
    <property type="entry name" value="BPD_transp_1"/>
    <property type="match status" value="1"/>
</dbReference>
<keyword evidence="3" id="KW-1003">Cell membrane</keyword>
<evidence type="ECO:0000256" key="1">
    <source>
        <dbReference type="ARBA" id="ARBA00004651"/>
    </source>
</evidence>
<sequence length="326" mass="36088">MKEPNMTKKILDYVLVFLSIVTLNFFLPRFIPGSPLTAIYGDSLLELNPALRESIIETFGLDLPLWMQFWHYLAGMARGDLGHSIYFQQPVMEVIIGGLPWTILLSGTALVISTVAGVFLGVESARRRGKWGDGILLFIVMFINGLPVFFLGMLLIVFVAINLSLFPTSGAGTYYVSLTGVEWWLDTARHLVLPSLALALTLIPRNYLLMRNSMVTVMEKPYMTIAKGKGLKKRIIAYRHGARSALLPVVTRLGMTFGLMITGGILVEKVFAYPGLGHLFTLALYRHDYPLMQGVLLVIAIMVLGGNLAADLVALLLDPRVKENAF</sequence>
<dbReference type="AlphaFoldDB" id="A0A424YCB1"/>
<accession>A0A424YCB1</accession>
<dbReference type="EMBL" id="QZAA01000186">
    <property type="protein sequence ID" value="RQD74790.1"/>
    <property type="molecule type" value="Genomic_DNA"/>
</dbReference>
<evidence type="ECO:0000256" key="6">
    <source>
        <dbReference type="ARBA" id="ARBA00023136"/>
    </source>
</evidence>
<evidence type="ECO:0000256" key="3">
    <source>
        <dbReference type="ARBA" id="ARBA00022475"/>
    </source>
</evidence>
<feature type="transmembrane region" description="Helical" evidence="7">
    <location>
        <begin position="134"/>
        <end position="163"/>
    </location>
</feature>
<evidence type="ECO:0000313" key="10">
    <source>
        <dbReference type="Proteomes" id="UP000285138"/>
    </source>
</evidence>
<evidence type="ECO:0000256" key="4">
    <source>
        <dbReference type="ARBA" id="ARBA00022692"/>
    </source>
</evidence>
<evidence type="ECO:0000259" key="8">
    <source>
        <dbReference type="PROSITE" id="PS50928"/>
    </source>
</evidence>
<dbReference type="SUPFAM" id="SSF161098">
    <property type="entry name" value="MetI-like"/>
    <property type="match status" value="1"/>
</dbReference>
<dbReference type="PANTHER" id="PTHR43376:SF1">
    <property type="entry name" value="OLIGOPEPTIDE TRANSPORT SYSTEM PERMEASE PROTEIN"/>
    <property type="match status" value="1"/>
</dbReference>
<keyword evidence="4 7" id="KW-0812">Transmembrane</keyword>
<keyword evidence="2 7" id="KW-0813">Transport</keyword>
<evidence type="ECO:0000256" key="7">
    <source>
        <dbReference type="RuleBase" id="RU363032"/>
    </source>
</evidence>
<comment type="caution">
    <text evidence="9">The sequence shown here is derived from an EMBL/GenBank/DDBJ whole genome shotgun (WGS) entry which is preliminary data.</text>
</comment>
<evidence type="ECO:0000256" key="2">
    <source>
        <dbReference type="ARBA" id="ARBA00022448"/>
    </source>
</evidence>
<comment type="subcellular location">
    <subcellularLocation>
        <location evidence="1 7">Cell membrane</location>
        <topology evidence="1 7">Multi-pass membrane protein</topology>
    </subcellularLocation>
</comment>
<dbReference type="PROSITE" id="PS50928">
    <property type="entry name" value="ABC_TM1"/>
    <property type="match status" value="1"/>
</dbReference>
<dbReference type="InterPro" id="IPR035906">
    <property type="entry name" value="MetI-like_sf"/>
</dbReference>
<dbReference type="InterPro" id="IPR045621">
    <property type="entry name" value="BPD_transp_1_N"/>
</dbReference>
<dbReference type="PANTHER" id="PTHR43376">
    <property type="entry name" value="OLIGOPEPTIDE TRANSPORT SYSTEM PERMEASE PROTEIN"/>
    <property type="match status" value="1"/>
</dbReference>
<keyword evidence="5 7" id="KW-1133">Transmembrane helix</keyword>
<reference evidence="9 10" key="1">
    <citation type="submission" date="2018-08" db="EMBL/GenBank/DDBJ databases">
        <title>The metabolism and importance of syntrophic acetate oxidation coupled to methane or sulfide production in haloalkaline environments.</title>
        <authorList>
            <person name="Timmers P.H.A."/>
            <person name="Vavourakis C.D."/>
            <person name="Sorokin D.Y."/>
            <person name="Sinninghe Damste J.S."/>
            <person name="Muyzer G."/>
            <person name="Stams A.J.M."/>
            <person name="Plugge C.M."/>
        </authorList>
    </citation>
    <scope>NUCLEOTIDE SEQUENCE [LARGE SCALE GENOMIC DNA]</scope>
    <source>
        <strain evidence="9">MSAO_Bac1</strain>
    </source>
</reference>
<dbReference type="Proteomes" id="UP000285138">
    <property type="component" value="Unassembled WGS sequence"/>
</dbReference>
<organism evidence="9 10">
    <name type="scientific">Candidatus Syntrophonatronum acetioxidans</name>
    <dbReference type="NCBI Taxonomy" id="1795816"/>
    <lineage>
        <taxon>Bacteria</taxon>
        <taxon>Bacillati</taxon>
        <taxon>Bacillota</taxon>
        <taxon>Clostridia</taxon>
        <taxon>Eubacteriales</taxon>
        <taxon>Syntrophomonadaceae</taxon>
        <taxon>Candidatus Syntrophonatronum</taxon>
    </lineage>
</organism>
<dbReference type="Pfam" id="PF19300">
    <property type="entry name" value="BPD_transp_1_N"/>
    <property type="match status" value="1"/>
</dbReference>
<keyword evidence="6 7" id="KW-0472">Membrane</keyword>
<comment type="similarity">
    <text evidence="7">Belongs to the binding-protein-dependent transport system permease family.</text>
</comment>
<name>A0A424YCB1_9FIRM</name>
<feature type="transmembrane region" description="Helical" evidence="7">
    <location>
        <begin position="101"/>
        <end position="122"/>
    </location>
</feature>
<dbReference type="GO" id="GO:0055085">
    <property type="term" value="P:transmembrane transport"/>
    <property type="evidence" value="ECO:0007669"/>
    <property type="project" value="InterPro"/>
</dbReference>
<gene>
    <name evidence="9" type="ORF">D5R97_07250</name>
</gene>